<dbReference type="SUPFAM" id="SSF48097">
    <property type="entry name" value="Regulator of G-protein signaling, RGS"/>
    <property type="match status" value="1"/>
</dbReference>
<dbReference type="Pfam" id="PF00615">
    <property type="entry name" value="RGS"/>
    <property type="match status" value="1"/>
</dbReference>
<evidence type="ECO:0000256" key="8">
    <source>
        <dbReference type="ARBA" id="ARBA00048655"/>
    </source>
</evidence>
<keyword evidence="10" id="KW-1133">Transmembrane helix</keyword>
<evidence type="ECO:0000256" key="3">
    <source>
        <dbReference type="ARBA" id="ARBA00011961"/>
    </source>
</evidence>
<dbReference type="InterPro" id="IPR013937">
    <property type="entry name" value="Sorting_nexin_C"/>
</dbReference>
<organism evidence="14 15">
    <name type="scientific">Cylicocyclus nassatus</name>
    <name type="common">Nematode worm</name>
    <dbReference type="NCBI Taxonomy" id="53992"/>
    <lineage>
        <taxon>Eukaryota</taxon>
        <taxon>Metazoa</taxon>
        <taxon>Ecdysozoa</taxon>
        <taxon>Nematoda</taxon>
        <taxon>Chromadorea</taxon>
        <taxon>Rhabditida</taxon>
        <taxon>Rhabditina</taxon>
        <taxon>Rhabditomorpha</taxon>
        <taxon>Strongyloidea</taxon>
        <taxon>Strongylidae</taxon>
        <taxon>Cylicocyclus</taxon>
    </lineage>
</organism>
<dbReference type="SUPFAM" id="SSF64268">
    <property type="entry name" value="PX domain"/>
    <property type="match status" value="1"/>
</dbReference>
<dbReference type="InterPro" id="IPR036305">
    <property type="entry name" value="RGS_sf"/>
</dbReference>
<dbReference type="Gene3D" id="3.30.200.20">
    <property type="entry name" value="Phosphorylase Kinase, domain 1"/>
    <property type="match status" value="1"/>
</dbReference>
<evidence type="ECO:0000256" key="5">
    <source>
        <dbReference type="ARBA" id="ARBA00022741"/>
    </source>
</evidence>
<evidence type="ECO:0000256" key="7">
    <source>
        <dbReference type="ARBA" id="ARBA00022840"/>
    </source>
</evidence>
<dbReference type="InterPro" id="IPR016477">
    <property type="entry name" value="Fructo-/Ketosamine-3-kinase"/>
</dbReference>
<dbReference type="InterPro" id="IPR036871">
    <property type="entry name" value="PX_dom_sf"/>
</dbReference>
<comment type="similarity">
    <text evidence="2">Belongs to the sorting nexin family.</text>
</comment>
<evidence type="ECO:0000256" key="1">
    <source>
        <dbReference type="ARBA" id="ARBA00009460"/>
    </source>
</evidence>
<dbReference type="EC" id="2.7.1.172" evidence="3"/>
<evidence type="ECO:0000259" key="13">
    <source>
        <dbReference type="PROSITE" id="PS51207"/>
    </source>
</evidence>
<feature type="region of interest" description="Disordered" evidence="9">
    <location>
        <begin position="521"/>
        <end position="549"/>
    </location>
</feature>
<proteinExistence type="inferred from homology"/>
<dbReference type="InterPro" id="IPR044926">
    <property type="entry name" value="RGS_subdomain_2"/>
</dbReference>
<dbReference type="Pfam" id="PF00787">
    <property type="entry name" value="PX"/>
    <property type="match status" value="1"/>
</dbReference>
<dbReference type="SMART" id="SM00313">
    <property type="entry name" value="PXA"/>
    <property type="match status" value="1"/>
</dbReference>
<dbReference type="PROSITE" id="PS50132">
    <property type="entry name" value="RGS"/>
    <property type="match status" value="1"/>
</dbReference>
<feature type="compositionally biased region" description="Polar residues" evidence="9">
    <location>
        <begin position="534"/>
        <end position="549"/>
    </location>
</feature>
<feature type="domain" description="PX" evidence="12">
    <location>
        <begin position="564"/>
        <end position="684"/>
    </location>
</feature>
<evidence type="ECO:0000259" key="12">
    <source>
        <dbReference type="PROSITE" id="PS50195"/>
    </source>
</evidence>
<sequence length="1253" mass="141173">MISPSSQFYIVLGIALFIGTFGIDGIIVLLICILCFVGGFCYIIYRRGEEKSKDLRTDFESLKDFKFPPGLEAFLKHKGRFNDKSMYEQIHSMTNCSGMDAVLEQILSYVMRDFVDSWYKKMTDDELFEESLKRTARRSVASLSQCMRQVDWVPFFTRHAVDDFASHLRLYRMASEKYKFMGNKDGMTTAENDLLSHFFDYELEMEKTLCKDLLCTTPHYENAYLHDVVDIVLYLIMPPEDFRCRPLRFLLREVIVRRIILPLLDHFSEADEMNQILIWLLSEISPRPDDFVVCLENSNSLDELEAIFRSVQDEKMILRGKDSGGDQGVFVKQQLSSLDFVESLIKKRLIFLANNTVDNGGLDVARVLSSDDGLVQLPLHVVLTNGIAVSYFIDYLQTVGGQNYIDFYLAIEGFKVSVEHQLRTLSSGETVCAEVYETIKEAAQFMYQQYLSQEAITRVPLEDGIIAKFLSLVRNDEPCDFWFEQIQEKVVEVLRTDEHFYPGFKKSSLYEKMLAELGITGDDERPETPASDGSIYSASNTSDQDRGSSVSKIIEEGMVNDGRPVMSAVVETLGIGQQGRQSFALYNVRVSRSVNGKKVSGWNVLRRYSDFHTLHTFIIQKYPKLINLSFPGKKTFNNLDAHFLEKRTKALNLFMDCVLQPSMFDSYPELENIMFDFLSQKEYLGNREPIAKKVMSAMFDPIKEGVKAVGNTVMSVPDQFYGGVSKVGAGINSAAKVIIHPLNAGPKAPPIDTDRVAAAITDDESTSDNIPLRVLILFVDEVFGVRARNAWFRRQLVTVLRQFVTPFGTSINKRIVDLVHWLTSEQQVTLYLTALRDSVWPDGQLAGDTLLRPPEVKARARILAKSLMLSSLPDELRLVLGADTTYIGINTISNALQNKQLNRRLLMAISLVSKSLHIGSTALKGLMCGSSLRSISRAVGSMQEALQKALQEELKPYGRPGGGCINHGQGFEGKSVGKIFVKSNIKKGSDVMFRGEFASLKAMFETGAVRVPRPISVLNLGAHGWALVTEYIDMGGGNRHDLVQLGSQLARMHKHNEECLKAAEHSEGFVGGDYKTGNYKKGVKQFGFHTTTCCGFIPQNNEWCDDWASFFVRNRLKIQADLLIEKGDRDMKEAWPELERKATDLLASCKGVIPALVHGDLWGGNWASCDTGPVIFDPASAFCDPEFEAGIMNMFGGYGADFWAEYHKILPARPGRNERMLLYELFNHLNHWNHFGTSYKGSSLSLIRRICCL</sequence>
<comment type="catalytic activity">
    <reaction evidence="8">
        <text>N(6)-D-ribulosyl-L-lysyl-[protein] + ATP = N(6)-(3-O-phospho-D-ribulosyl)-L-lysyl-[protein] + ADP + H(+)</text>
        <dbReference type="Rhea" id="RHEA:48432"/>
        <dbReference type="Rhea" id="RHEA-COMP:12103"/>
        <dbReference type="Rhea" id="RHEA-COMP:12104"/>
        <dbReference type="ChEBI" id="CHEBI:15378"/>
        <dbReference type="ChEBI" id="CHEBI:30616"/>
        <dbReference type="ChEBI" id="CHEBI:90418"/>
        <dbReference type="ChEBI" id="CHEBI:90420"/>
        <dbReference type="ChEBI" id="CHEBI:456216"/>
        <dbReference type="EC" id="2.7.1.172"/>
    </reaction>
    <physiologicalReaction direction="left-to-right" evidence="8">
        <dbReference type="Rhea" id="RHEA:48433"/>
    </physiologicalReaction>
</comment>
<dbReference type="InterPro" id="IPR011009">
    <property type="entry name" value="Kinase-like_dom_sf"/>
</dbReference>
<dbReference type="Pfam" id="PF02194">
    <property type="entry name" value="PXA"/>
    <property type="match status" value="1"/>
</dbReference>
<feature type="transmembrane region" description="Helical" evidence="10">
    <location>
        <begin position="12"/>
        <end position="45"/>
    </location>
</feature>
<comment type="similarity">
    <text evidence="1">Belongs to the fructosamine kinase family.</text>
</comment>
<evidence type="ECO:0000256" key="10">
    <source>
        <dbReference type="SAM" id="Phobius"/>
    </source>
</evidence>
<comment type="caution">
    <text evidence="14">The sequence shown here is derived from an EMBL/GenBank/DDBJ whole genome shotgun (WGS) entry which is preliminary data.</text>
</comment>
<keyword evidence="10" id="KW-0472">Membrane</keyword>
<keyword evidence="6" id="KW-0418">Kinase</keyword>
<dbReference type="SMART" id="SM00312">
    <property type="entry name" value="PX"/>
    <property type="match status" value="1"/>
</dbReference>
<dbReference type="Pfam" id="PF08628">
    <property type="entry name" value="Nexin_C"/>
    <property type="match status" value="1"/>
</dbReference>
<name>A0AA36M9H0_CYLNA</name>
<gene>
    <name evidence="14" type="ORF">CYNAS_LOCUS15514</name>
</gene>
<keyword evidence="15" id="KW-1185">Reference proteome</keyword>
<dbReference type="SUPFAM" id="SSF56112">
    <property type="entry name" value="Protein kinase-like (PK-like)"/>
    <property type="match status" value="1"/>
</dbReference>
<dbReference type="Gene3D" id="3.30.1520.10">
    <property type="entry name" value="Phox-like domain"/>
    <property type="match status" value="1"/>
</dbReference>
<dbReference type="EMBL" id="CATQJL010000305">
    <property type="protein sequence ID" value="CAJ0603531.1"/>
    <property type="molecule type" value="Genomic_DNA"/>
</dbReference>
<dbReference type="Pfam" id="PF03881">
    <property type="entry name" value="Fructosamin_kin"/>
    <property type="match status" value="1"/>
</dbReference>
<reference evidence="14" key="1">
    <citation type="submission" date="2023-07" db="EMBL/GenBank/DDBJ databases">
        <authorList>
            <consortium name="CYATHOMIX"/>
        </authorList>
    </citation>
    <scope>NUCLEOTIDE SEQUENCE</scope>
    <source>
        <strain evidence="14">N/A</strain>
    </source>
</reference>
<dbReference type="SMART" id="SM00315">
    <property type="entry name" value="RGS"/>
    <property type="match status" value="1"/>
</dbReference>
<dbReference type="InterPro" id="IPR001683">
    <property type="entry name" value="PX_dom"/>
</dbReference>
<dbReference type="GO" id="GO:0102193">
    <property type="term" value="F:protein-ribulosamine 3-kinase activity"/>
    <property type="evidence" value="ECO:0007669"/>
    <property type="project" value="UniProtKB-EC"/>
</dbReference>
<dbReference type="PANTHER" id="PTHR22775:SF3">
    <property type="entry name" value="SORTING NEXIN-13"/>
    <property type="match status" value="1"/>
</dbReference>
<feature type="domain" description="PXA" evidence="13">
    <location>
        <begin position="96"/>
        <end position="285"/>
    </location>
</feature>
<dbReference type="GO" id="GO:0016301">
    <property type="term" value="F:kinase activity"/>
    <property type="evidence" value="ECO:0007669"/>
    <property type="project" value="UniProtKB-KW"/>
</dbReference>
<dbReference type="Gene3D" id="1.10.167.10">
    <property type="entry name" value="Regulator of G-protein Signalling 4, domain 2"/>
    <property type="match status" value="1"/>
</dbReference>
<keyword evidence="5" id="KW-0547">Nucleotide-binding</keyword>
<dbReference type="AlphaFoldDB" id="A0AA36M9H0"/>
<dbReference type="GO" id="GO:0035091">
    <property type="term" value="F:phosphatidylinositol binding"/>
    <property type="evidence" value="ECO:0007669"/>
    <property type="project" value="InterPro"/>
</dbReference>
<keyword evidence="4" id="KW-0808">Transferase</keyword>
<accession>A0AA36M9H0</accession>
<keyword evidence="10" id="KW-0812">Transmembrane</keyword>
<dbReference type="InterPro" id="IPR016137">
    <property type="entry name" value="RGS"/>
</dbReference>
<evidence type="ECO:0000259" key="11">
    <source>
        <dbReference type="PROSITE" id="PS50132"/>
    </source>
</evidence>
<evidence type="ECO:0000256" key="9">
    <source>
        <dbReference type="SAM" id="MobiDB-lite"/>
    </source>
</evidence>
<dbReference type="PROSITE" id="PS50195">
    <property type="entry name" value="PX"/>
    <property type="match status" value="1"/>
</dbReference>
<evidence type="ECO:0000256" key="6">
    <source>
        <dbReference type="ARBA" id="ARBA00022777"/>
    </source>
</evidence>
<dbReference type="FunFam" id="3.30.200.20:FF:000264">
    <property type="entry name" value="Protein-ribulosamine 3-kinase, chloroplastic"/>
    <property type="match status" value="1"/>
</dbReference>
<protein>
    <recommendedName>
        <fullName evidence="3">protein-ribulosamine 3-kinase</fullName>
        <ecNumber evidence="3">2.7.1.172</ecNumber>
    </recommendedName>
</protein>
<evidence type="ECO:0000313" key="15">
    <source>
        <dbReference type="Proteomes" id="UP001176961"/>
    </source>
</evidence>
<evidence type="ECO:0000313" key="14">
    <source>
        <dbReference type="EMBL" id="CAJ0603531.1"/>
    </source>
</evidence>
<keyword evidence="7" id="KW-0067">ATP-binding</keyword>
<dbReference type="GO" id="GO:0005524">
    <property type="term" value="F:ATP binding"/>
    <property type="evidence" value="ECO:0007669"/>
    <property type="project" value="UniProtKB-KW"/>
</dbReference>
<evidence type="ECO:0000256" key="2">
    <source>
        <dbReference type="ARBA" id="ARBA00010883"/>
    </source>
</evidence>
<dbReference type="PROSITE" id="PS51207">
    <property type="entry name" value="PXA"/>
    <property type="match status" value="1"/>
</dbReference>
<dbReference type="GO" id="GO:0005769">
    <property type="term" value="C:early endosome"/>
    <property type="evidence" value="ECO:0007669"/>
    <property type="project" value="TreeGrafter"/>
</dbReference>
<dbReference type="Gene3D" id="3.90.1200.10">
    <property type="match status" value="1"/>
</dbReference>
<evidence type="ECO:0000256" key="4">
    <source>
        <dbReference type="ARBA" id="ARBA00022679"/>
    </source>
</evidence>
<dbReference type="Proteomes" id="UP001176961">
    <property type="component" value="Unassembled WGS sequence"/>
</dbReference>
<dbReference type="InterPro" id="IPR003114">
    <property type="entry name" value="Phox_assoc"/>
</dbReference>
<dbReference type="PANTHER" id="PTHR22775">
    <property type="entry name" value="SORTING NEXIN"/>
    <property type="match status" value="1"/>
</dbReference>
<feature type="domain" description="RGS" evidence="11">
    <location>
        <begin position="378"/>
        <end position="514"/>
    </location>
</feature>